<evidence type="ECO:0000256" key="1">
    <source>
        <dbReference type="SAM" id="Phobius"/>
    </source>
</evidence>
<gene>
    <name evidence="2" type="ordered locus">Fleli_0644</name>
</gene>
<organism evidence="2 3">
    <name type="scientific">Bernardetia litoralis (strain ATCC 23117 / DSM 6794 / NBRC 15988 / NCIMB 1366 / Fx l1 / Sio-4)</name>
    <name type="common">Flexibacter litoralis</name>
    <dbReference type="NCBI Taxonomy" id="880071"/>
    <lineage>
        <taxon>Bacteria</taxon>
        <taxon>Pseudomonadati</taxon>
        <taxon>Bacteroidota</taxon>
        <taxon>Cytophagia</taxon>
        <taxon>Cytophagales</taxon>
        <taxon>Bernardetiaceae</taxon>
        <taxon>Bernardetia</taxon>
    </lineage>
</organism>
<proteinExistence type="predicted"/>
<reference evidence="3" key="1">
    <citation type="submission" date="2012-06" db="EMBL/GenBank/DDBJ databases">
        <title>The complete genome of Flexibacter litoralis DSM 6794.</title>
        <authorList>
            <person name="Lucas S."/>
            <person name="Copeland A."/>
            <person name="Lapidus A."/>
            <person name="Glavina del Rio T."/>
            <person name="Dalin E."/>
            <person name="Tice H."/>
            <person name="Bruce D."/>
            <person name="Goodwin L."/>
            <person name="Pitluck S."/>
            <person name="Peters L."/>
            <person name="Ovchinnikova G."/>
            <person name="Lu M."/>
            <person name="Kyrpides N."/>
            <person name="Mavromatis K."/>
            <person name="Ivanova N."/>
            <person name="Brettin T."/>
            <person name="Detter J.C."/>
            <person name="Han C."/>
            <person name="Larimer F."/>
            <person name="Land M."/>
            <person name="Hauser L."/>
            <person name="Markowitz V."/>
            <person name="Cheng J.-F."/>
            <person name="Hugenholtz P."/>
            <person name="Woyke T."/>
            <person name="Wu D."/>
            <person name="Spring S."/>
            <person name="Lang E."/>
            <person name="Kopitz M."/>
            <person name="Brambilla E."/>
            <person name="Klenk H.-P."/>
            <person name="Eisen J.A."/>
        </authorList>
    </citation>
    <scope>NUCLEOTIDE SEQUENCE [LARGE SCALE GENOMIC DNA]</scope>
    <source>
        <strain evidence="3">ATCC 23117 / DSM 6794 / NBRC 15988 / NCIMB 1366 / Sio-4</strain>
    </source>
</reference>
<evidence type="ECO:0000313" key="3">
    <source>
        <dbReference type="Proteomes" id="UP000006054"/>
    </source>
</evidence>
<dbReference type="STRING" id="880071.Fleli_0644"/>
<accession>I4AGM3</accession>
<keyword evidence="3" id="KW-1185">Reference proteome</keyword>
<dbReference type="AlphaFoldDB" id="I4AGM3"/>
<evidence type="ECO:0008006" key="4">
    <source>
        <dbReference type="Google" id="ProtNLM"/>
    </source>
</evidence>
<dbReference type="EMBL" id="CP003345">
    <property type="protein sequence ID" value="AFM03108.1"/>
    <property type="molecule type" value="Genomic_DNA"/>
</dbReference>
<protein>
    <recommendedName>
        <fullName evidence="4">Cbb3-type cytochrome oxidase component FixQ</fullName>
    </recommendedName>
</protein>
<dbReference type="KEGG" id="fli:Fleli_0644"/>
<keyword evidence="1" id="KW-0472">Membrane</keyword>
<feature type="transmembrane region" description="Helical" evidence="1">
    <location>
        <begin position="14"/>
        <end position="35"/>
    </location>
</feature>
<keyword evidence="1" id="KW-0812">Transmembrane</keyword>
<dbReference type="RefSeq" id="WP_014796567.1">
    <property type="nucleotide sequence ID" value="NC_018018.1"/>
</dbReference>
<evidence type="ECO:0000313" key="2">
    <source>
        <dbReference type="EMBL" id="AFM03108.1"/>
    </source>
</evidence>
<name>I4AGM3_BERLS</name>
<sequence precursor="true">MYKDVARAIDGIDIYPMIGVVIFFSVFVIMIVNVYSAKKSNVAHWEALPLEDATEDYSNSFTPNTTNKNETETI</sequence>
<dbReference type="Proteomes" id="UP000006054">
    <property type="component" value="Chromosome"/>
</dbReference>
<dbReference type="HOGENOM" id="CLU_200390_2_0_10"/>
<keyword evidence="1" id="KW-1133">Transmembrane helix</keyword>